<evidence type="ECO:0000259" key="4">
    <source>
        <dbReference type="Pfam" id="PF13460"/>
    </source>
</evidence>
<evidence type="ECO:0000256" key="1">
    <source>
        <dbReference type="ARBA" id="ARBA00005725"/>
    </source>
</evidence>
<keyword evidence="3" id="KW-0560">Oxidoreductase</keyword>
<dbReference type="RefSeq" id="XP_060299298.1">
    <property type="nucleotide sequence ID" value="XM_060446570.1"/>
</dbReference>
<proteinExistence type="inferred from homology"/>
<gene>
    <name evidence="5" type="ORF">B0T26DRAFT_773129</name>
</gene>
<dbReference type="PANTHER" id="PTHR47706">
    <property type="entry name" value="NMRA-LIKE FAMILY PROTEIN"/>
    <property type="match status" value="1"/>
</dbReference>
<dbReference type="Gene3D" id="3.40.50.720">
    <property type="entry name" value="NAD(P)-binding Rossmann-like Domain"/>
    <property type="match status" value="1"/>
</dbReference>
<dbReference type="Proteomes" id="UP001172101">
    <property type="component" value="Unassembled WGS sequence"/>
</dbReference>
<dbReference type="Pfam" id="PF13460">
    <property type="entry name" value="NAD_binding_10"/>
    <property type="match status" value="1"/>
</dbReference>
<name>A0AA40AWP2_9PEZI</name>
<dbReference type="AlphaFoldDB" id="A0AA40AWP2"/>
<dbReference type="InterPro" id="IPR036291">
    <property type="entry name" value="NAD(P)-bd_dom_sf"/>
</dbReference>
<comment type="similarity">
    <text evidence="1">Belongs to the NmrA-type oxidoreductase family. Isoflavone reductase subfamily.</text>
</comment>
<accession>A0AA40AWP2</accession>
<organism evidence="5 6">
    <name type="scientific">Lasiosphaeria miniovina</name>
    <dbReference type="NCBI Taxonomy" id="1954250"/>
    <lineage>
        <taxon>Eukaryota</taxon>
        <taxon>Fungi</taxon>
        <taxon>Dikarya</taxon>
        <taxon>Ascomycota</taxon>
        <taxon>Pezizomycotina</taxon>
        <taxon>Sordariomycetes</taxon>
        <taxon>Sordariomycetidae</taxon>
        <taxon>Sordariales</taxon>
        <taxon>Lasiosphaeriaceae</taxon>
        <taxon>Lasiosphaeria</taxon>
    </lineage>
</organism>
<dbReference type="EMBL" id="JAUIRO010000003">
    <property type="protein sequence ID" value="KAK0723374.1"/>
    <property type="molecule type" value="Genomic_DNA"/>
</dbReference>
<reference evidence="5" key="1">
    <citation type="submission" date="2023-06" db="EMBL/GenBank/DDBJ databases">
        <title>Genome-scale phylogeny and comparative genomics of the fungal order Sordariales.</title>
        <authorList>
            <consortium name="Lawrence Berkeley National Laboratory"/>
            <person name="Hensen N."/>
            <person name="Bonometti L."/>
            <person name="Westerberg I."/>
            <person name="Brannstrom I.O."/>
            <person name="Guillou S."/>
            <person name="Cros-Aarteil S."/>
            <person name="Calhoun S."/>
            <person name="Haridas S."/>
            <person name="Kuo A."/>
            <person name="Mondo S."/>
            <person name="Pangilinan J."/>
            <person name="Riley R."/>
            <person name="LaButti K."/>
            <person name="Andreopoulos B."/>
            <person name="Lipzen A."/>
            <person name="Chen C."/>
            <person name="Yanf M."/>
            <person name="Daum C."/>
            <person name="Ng V."/>
            <person name="Clum A."/>
            <person name="Steindorff A."/>
            <person name="Ohm R."/>
            <person name="Martin F."/>
            <person name="Silar P."/>
            <person name="Natvig D."/>
            <person name="Lalanne C."/>
            <person name="Gautier V."/>
            <person name="Ament-velasquez S.L."/>
            <person name="Kruys A."/>
            <person name="Hutchinson M.I."/>
            <person name="Powell A.J."/>
            <person name="Barry K."/>
            <person name="Miller A.N."/>
            <person name="Grigoriev I.V."/>
            <person name="Debuchy R."/>
            <person name="Gladieux P."/>
            <person name="Thoren M.H."/>
            <person name="Johannesson H."/>
        </authorList>
    </citation>
    <scope>NUCLEOTIDE SEQUENCE</scope>
    <source>
        <strain evidence="5">SMH2392-1A</strain>
    </source>
</reference>
<comment type="caution">
    <text evidence="5">The sequence shown here is derived from an EMBL/GenBank/DDBJ whole genome shotgun (WGS) entry which is preliminary data.</text>
</comment>
<dbReference type="InterPro" id="IPR051609">
    <property type="entry name" value="NmrA/Isoflavone_reductase-like"/>
</dbReference>
<feature type="domain" description="NAD(P)-binding" evidence="4">
    <location>
        <begin position="24"/>
        <end position="113"/>
    </location>
</feature>
<dbReference type="PANTHER" id="PTHR47706:SF7">
    <property type="entry name" value="CIPA-LIKE, PUTATIVE (AFU_ORTHOLOGUE AFUA_1G01630)-RELATED"/>
    <property type="match status" value="1"/>
</dbReference>
<dbReference type="SUPFAM" id="SSF51735">
    <property type="entry name" value="NAD(P)-binding Rossmann-fold domains"/>
    <property type="match status" value="1"/>
</dbReference>
<dbReference type="GO" id="GO:0016491">
    <property type="term" value="F:oxidoreductase activity"/>
    <property type="evidence" value="ECO:0007669"/>
    <property type="project" value="UniProtKB-KW"/>
</dbReference>
<evidence type="ECO:0000256" key="2">
    <source>
        <dbReference type="ARBA" id="ARBA00022857"/>
    </source>
</evidence>
<dbReference type="GeneID" id="85329840"/>
<evidence type="ECO:0000256" key="3">
    <source>
        <dbReference type="ARBA" id="ARBA00023002"/>
    </source>
</evidence>
<protein>
    <recommendedName>
        <fullName evidence="4">NAD(P)-binding domain-containing protein</fullName>
    </recommendedName>
</protein>
<evidence type="ECO:0000313" key="5">
    <source>
        <dbReference type="EMBL" id="KAK0723374.1"/>
    </source>
</evidence>
<sequence length="342" mass="35993">MAPKYAKDQGPGFTNAVTKVAIIGAGGNVGKHMAAALVATGKHTVTAISREGSGSAVPAGVAVVRADYASEASLVAAMAGQQVLIISLSIHAAPGTHDALVAAAAKAGVPYVMPNAYGGDFTNEALARESLHGATVRANVATIEAAGVSAWIALTCSFWYEWSVSAGPSAYGFDIAQRAATLFDDGAEKINTSTWAQCGRAVAALLSLKELPDDERDTAPAVATWANKLLYVSSFRVSQRDMLDSLHRVLGTTDADWTIAKESSAERYKKGLEELQKGDRSAFGRVLYTRAFFPNGGGDYESVHGLANSVLGLPEEDLDEATRAAVELTKNGFWDKFSYQNN</sequence>
<keyword evidence="2" id="KW-0521">NADP</keyword>
<evidence type="ECO:0000313" key="6">
    <source>
        <dbReference type="Proteomes" id="UP001172101"/>
    </source>
</evidence>
<keyword evidence="6" id="KW-1185">Reference proteome</keyword>
<dbReference type="InterPro" id="IPR016040">
    <property type="entry name" value="NAD(P)-bd_dom"/>
</dbReference>